<evidence type="ECO:0000256" key="4">
    <source>
        <dbReference type="ARBA" id="ARBA00022801"/>
    </source>
</evidence>
<protein>
    <submittedName>
        <fullName evidence="10">Peptidase M14</fullName>
    </submittedName>
</protein>
<evidence type="ECO:0000256" key="1">
    <source>
        <dbReference type="ARBA" id="ARBA00001947"/>
    </source>
</evidence>
<proteinExistence type="inferred from homology"/>
<keyword evidence="4" id="KW-0378">Hydrolase</keyword>
<dbReference type="CDD" id="cd06905">
    <property type="entry name" value="M14-like"/>
    <property type="match status" value="1"/>
</dbReference>
<keyword evidence="3" id="KW-0645">Protease</keyword>
<dbReference type="Gene3D" id="3.40.630.10">
    <property type="entry name" value="Zn peptidases"/>
    <property type="match status" value="1"/>
</dbReference>
<evidence type="ECO:0000259" key="9">
    <source>
        <dbReference type="PROSITE" id="PS52035"/>
    </source>
</evidence>
<comment type="cofactor">
    <cofactor evidence="1">
        <name>Zn(2+)</name>
        <dbReference type="ChEBI" id="CHEBI:29105"/>
    </cofactor>
</comment>
<evidence type="ECO:0000313" key="11">
    <source>
        <dbReference type="Proteomes" id="UP000658258"/>
    </source>
</evidence>
<evidence type="ECO:0000256" key="8">
    <source>
        <dbReference type="SAM" id="MobiDB-lite"/>
    </source>
</evidence>
<keyword evidence="6" id="KW-0482">Metalloprotease</keyword>
<dbReference type="SUPFAM" id="SSF53187">
    <property type="entry name" value="Zn-dependent exopeptidases"/>
    <property type="match status" value="1"/>
</dbReference>
<dbReference type="InterPro" id="IPR000834">
    <property type="entry name" value="Peptidase_M14"/>
</dbReference>
<feature type="region of interest" description="Disordered" evidence="8">
    <location>
        <begin position="208"/>
        <end position="233"/>
    </location>
</feature>
<dbReference type="PRINTS" id="PR00765">
    <property type="entry name" value="CRBOXYPTASEA"/>
</dbReference>
<name>A0ABQ3I8J3_9BACT</name>
<evidence type="ECO:0000256" key="5">
    <source>
        <dbReference type="ARBA" id="ARBA00022833"/>
    </source>
</evidence>
<dbReference type="PANTHER" id="PTHR11705">
    <property type="entry name" value="PROTEASE FAMILY M14 CARBOXYPEPTIDASE A,B"/>
    <property type="match status" value="1"/>
</dbReference>
<comment type="similarity">
    <text evidence="2 7">Belongs to the peptidase M14 family.</text>
</comment>
<reference evidence="11" key="1">
    <citation type="journal article" date="2019" name="Int. J. Syst. Evol. Microbiol.">
        <title>The Global Catalogue of Microorganisms (GCM) 10K type strain sequencing project: providing services to taxonomists for standard genome sequencing and annotation.</title>
        <authorList>
            <consortium name="The Broad Institute Genomics Platform"/>
            <consortium name="The Broad Institute Genome Sequencing Center for Infectious Disease"/>
            <person name="Wu L."/>
            <person name="Ma J."/>
        </authorList>
    </citation>
    <scope>NUCLEOTIDE SEQUENCE [LARGE SCALE GENOMIC DNA]</scope>
    <source>
        <strain evidence="11">CGMCC 1.15111</strain>
    </source>
</reference>
<evidence type="ECO:0000256" key="3">
    <source>
        <dbReference type="ARBA" id="ARBA00022670"/>
    </source>
</evidence>
<dbReference type="Proteomes" id="UP000658258">
    <property type="component" value="Unassembled WGS sequence"/>
</dbReference>
<dbReference type="SMART" id="SM00631">
    <property type="entry name" value="Zn_pept"/>
    <property type="match status" value="1"/>
</dbReference>
<accession>A0ABQ3I8J3</accession>
<gene>
    <name evidence="10" type="ORF">GCM10011340_32570</name>
</gene>
<keyword evidence="11" id="KW-1185">Reference proteome</keyword>
<feature type="domain" description="Peptidase M14" evidence="9">
    <location>
        <begin position="92"/>
        <end position="531"/>
    </location>
</feature>
<evidence type="ECO:0000256" key="2">
    <source>
        <dbReference type="ARBA" id="ARBA00005988"/>
    </source>
</evidence>
<sequence length="657" mass="75318">MTIFFDQLNILIFPFQPNDLMKSITTLFLSLLIMAPLQAFQVRSLNPETWPESDNDTTYYTVKGERHGVSFFRQHRHPEVQYEPLKQLDFESYHTVDVMYYWYKLWAEKYPDIVDLYEVGKSFEGRPILQMTITNKKTGKDTDKPAAFFEGGRHSGEITSSESILWLTRHLLENYGVDKAITHLIDTKAIYLRPQNNPDGSNLYLHTAQRNRSSVRPHDNDRDGLLDEDDEEDLDGDGIIYQIRVKAKEGEEGTHIIDPRDPKGRLMKRVQEGGDYFVYSEGIDNDGDGRFNEDGIGGLDLHRNYPENWRPDVGGDATGRGYTQYGAGAYPTSEPESRYTVLWALSHPNISVVNSMDTRVPMHLRPPSTSKSEERMYLEDLELYKKYDSLGLTITNYPWAGDVYETYATRYKVNRTTGDPLKPSPLFGHGPDFGYFYYGSIWYGDELWNNGAMKDYDNDGVYDDYDALRWDDEENGGRGFREWEPFVHPTLGEVEIGGFHPKFFSQNGPPWQLERWAKKQALFNLAMAMELPLIELNDVTVEKKNRNTYRVTVKFTNVGQLPTALKQAQLVKIVREDRVQLQFNGELLKGGDEAKLKIVSPTLADKTIYLDRTLPGETKEAVFEIELNGIEGAKGKVKVLSTRGGFIERDLQIGKSN</sequence>
<comment type="caution">
    <text evidence="10">The sequence shown here is derived from an EMBL/GenBank/DDBJ whole genome shotgun (WGS) entry which is preliminary data.</text>
</comment>
<dbReference type="Pfam" id="PF00246">
    <property type="entry name" value="Peptidase_M14"/>
    <property type="match status" value="1"/>
</dbReference>
<evidence type="ECO:0000256" key="7">
    <source>
        <dbReference type="PROSITE-ProRule" id="PRU01379"/>
    </source>
</evidence>
<evidence type="ECO:0000313" key="10">
    <source>
        <dbReference type="EMBL" id="GHE73424.1"/>
    </source>
</evidence>
<dbReference type="PANTHER" id="PTHR11705:SF143">
    <property type="entry name" value="SLL0236 PROTEIN"/>
    <property type="match status" value="1"/>
</dbReference>
<dbReference type="EMBL" id="BNAG01000004">
    <property type="protein sequence ID" value="GHE73424.1"/>
    <property type="molecule type" value="Genomic_DNA"/>
</dbReference>
<dbReference type="PROSITE" id="PS52035">
    <property type="entry name" value="PEPTIDASE_M14"/>
    <property type="match status" value="1"/>
</dbReference>
<organism evidence="10 11">
    <name type="scientific">Roseivirga thermotolerans</name>
    <dbReference type="NCBI Taxonomy" id="1758176"/>
    <lineage>
        <taxon>Bacteria</taxon>
        <taxon>Pseudomonadati</taxon>
        <taxon>Bacteroidota</taxon>
        <taxon>Cytophagia</taxon>
        <taxon>Cytophagales</taxon>
        <taxon>Roseivirgaceae</taxon>
        <taxon>Roseivirga</taxon>
    </lineage>
</organism>
<evidence type="ECO:0000256" key="6">
    <source>
        <dbReference type="ARBA" id="ARBA00023049"/>
    </source>
</evidence>
<feature type="compositionally biased region" description="Basic and acidic residues" evidence="8">
    <location>
        <begin position="216"/>
        <end position="225"/>
    </location>
</feature>
<keyword evidence="5" id="KW-0862">Zinc</keyword>
<feature type="active site" description="Proton donor/acceptor" evidence="7">
    <location>
        <position position="474"/>
    </location>
</feature>